<feature type="region of interest" description="Disordered" evidence="1">
    <location>
        <begin position="64"/>
        <end position="88"/>
    </location>
</feature>
<accession>A0A2G9G9I0</accession>
<dbReference type="PANTHER" id="PTHR34355:SF7">
    <property type="entry name" value="JOSEPHIN PROTEIN-LIKE PROTEIN"/>
    <property type="match status" value="1"/>
</dbReference>
<feature type="region of interest" description="Disordered" evidence="1">
    <location>
        <begin position="1"/>
        <end position="24"/>
    </location>
</feature>
<keyword evidence="3" id="KW-1185">Reference proteome</keyword>
<dbReference type="Proteomes" id="UP000231279">
    <property type="component" value="Unassembled WGS sequence"/>
</dbReference>
<dbReference type="OrthoDB" id="847636at2759"/>
<evidence type="ECO:0000313" key="3">
    <source>
        <dbReference type="Proteomes" id="UP000231279"/>
    </source>
</evidence>
<evidence type="ECO:0000313" key="2">
    <source>
        <dbReference type="EMBL" id="PIN01954.1"/>
    </source>
</evidence>
<dbReference type="EMBL" id="NKXS01006151">
    <property type="protein sequence ID" value="PIN01954.1"/>
    <property type="molecule type" value="Genomic_DNA"/>
</dbReference>
<sequence length="115" mass="12369">MSGKSSLPKQNSTGKKLNHTQRTGCTKSCDFGLSKKLELSSPVRLMKYLGGKVAAAMVRLRSTVAAPPSSKSHHNKDRTKTSVAPVDSQRAEAIHDCIDFINSSSSLPRSNSVAR</sequence>
<gene>
    <name evidence="2" type="ORF">CDL12_25532</name>
</gene>
<proteinExistence type="predicted"/>
<organism evidence="2 3">
    <name type="scientific">Handroanthus impetiginosus</name>
    <dbReference type="NCBI Taxonomy" id="429701"/>
    <lineage>
        <taxon>Eukaryota</taxon>
        <taxon>Viridiplantae</taxon>
        <taxon>Streptophyta</taxon>
        <taxon>Embryophyta</taxon>
        <taxon>Tracheophyta</taxon>
        <taxon>Spermatophyta</taxon>
        <taxon>Magnoliopsida</taxon>
        <taxon>eudicotyledons</taxon>
        <taxon>Gunneridae</taxon>
        <taxon>Pentapetalae</taxon>
        <taxon>asterids</taxon>
        <taxon>lamiids</taxon>
        <taxon>Lamiales</taxon>
        <taxon>Bignoniaceae</taxon>
        <taxon>Crescentiina</taxon>
        <taxon>Tabebuia alliance</taxon>
        <taxon>Handroanthus</taxon>
    </lineage>
</organism>
<protein>
    <recommendedName>
        <fullName evidence="4">Josephin-like protein</fullName>
    </recommendedName>
</protein>
<dbReference type="PANTHER" id="PTHR34355">
    <property type="entry name" value="JOSEPHIN-LIKE PROTEIN"/>
    <property type="match status" value="1"/>
</dbReference>
<reference evidence="3" key="1">
    <citation type="journal article" date="2018" name="Gigascience">
        <title>Genome assembly of the Pink Ipe (Handroanthus impetiginosus, Bignoniaceae), a highly valued, ecologically keystone Neotropical timber forest tree.</title>
        <authorList>
            <person name="Silva-Junior O.B."/>
            <person name="Grattapaglia D."/>
            <person name="Novaes E."/>
            <person name="Collevatti R.G."/>
        </authorList>
    </citation>
    <scope>NUCLEOTIDE SEQUENCE [LARGE SCALE GENOMIC DNA]</scope>
    <source>
        <strain evidence="3">cv. UFG-1</strain>
    </source>
</reference>
<evidence type="ECO:0008006" key="4">
    <source>
        <dbReference type="Google" id="ProtNLM"/>
    </source>
</evidence>
<dbReference type="STRING" id="429701.A0A2G9G9I0"/>
<name>A0A2G9G9I0_9LAMI</name>
<comment type="caution">
    <text evidence="2">The sequence shown here is derived from an EMBL/GenBank/DDBJ whole genome shotgun (WGS) entry which is preliminary data.</text>
</comment>
<evidence type="ECO:0000256" key="1">
    <source>
        <dbReference type="SAM" id="MobiDB-lite"/>
    </source>
</evidence>
<dbReference type="AlphaFoldDB" id="A0A2G9G9I0"/>